<protein>
    <submittedName>
        <fullName evidence="1">Uncharacterized protein</fullName>
    </submittedName>
</protein>
<dbReference type="EMBL" id="JAPDFL010000001">
    <property type="protein sequence ID" value="MCW1933070.1"/>
    <property type="molecule type" value="Genomic_DNA"/>
</dbReference>
<sequence>MIRLSARDRLQIFAKSASLRVKSKVSIVSATRAGVAVVDGVMNPWCA</sequence>
<keyword evidence="2" id="KW-1185">Reference proteome</keyword>
<evidence type="ECO:0000313" key="2">
    <source>
        <dbReference type="Proteomes" id="UP001208938"/>
    </source>
</evidence>
<comment type="caution">
    <text evidence="1">The sequence shown here is derived from an EMBL/GenBank/DDBJ whole genome shotgun (WGS) entry which is preliminary data.</text>
</comment>
<dbReference type="RefSeq" id="WP_264506019.1">
    <property type="nucleotide sequence ID" value="NZ_JAPDFL010000001.1"/>
</dbReference>
<accession>A0ABT3GZZ1</accession>
<gene>
    <name evidence="1" type="ORF">OKW52_12585</name>
</gene>
<name>A0ABT3GZZ1_9RHOB</name>
<dbReference type="Proteomes" id="UP001208938">
    <property type="component" value="Unassembled WGS sequence"/>
</dbReference>
<evidence type="ECO:0000313" key="1">
    <source>
        <dbReference type="EMBL" id="MCW1933070.1"/>
    </source>
</evidence>
<reference evidence="1 2" key="1">
    <citation type="submission" date="2022-10" db="EMBL/GenBank/DDBJ databases">
        <title>Pararhodobacter sp. nov., isolated from marine algae.</title>
        <authorList>
            <person name="Choi B.J."/>
            <person name="Kim J.M."/>
            <person name="Lee J.K."/>
            <person name="Choi D.G."/>
            <person name="Jeon C.O."/>
        </authorList>
    </citation>
    <scope>NUCLEOTIDE SEQUENCE [LARGE SCALE GENOMIC DNA]</scope>
    <source>
        <strain evidence="1 2">ZQ420</strain>
    </source>
</reference>
<organism evidence="1 2">
    <name type="scientific">Pararhodobacter zhoushanensis</name>
    <dbReference type="NCBI Taxonomy" id="2479545"/>
    <lineage>
        <taxon>Bacteria</taxon>
        <taxon>Pseudomonadati</taxon>
        <taxon>Pseudomonadota</taxon>
        <taxon>Alphaproteobacteria</taxon>
        <taxon>Rhodobacterales</taxon>
        <taxon>Paracoccaceae</taxon>
        <taxon>Pararhodobacter</taxon>
    </lineage>
</organism>
<proteinExistence type="predicted"/>